<proteinExistence type="predicted"/>
<feature type="signal peptide" evidence="1">
    <location>
        <begin position="1"/>
        <end position="19"/>
    </location>
</feature>
<name>A0A3E1NJI0_9BACT</name>
<dbReference type="RefSeq" id="WP_116847342.1">
    <property type="nucleotide sequence ID" value="NZ_QTJU01000003.1"/>
</dbReference>
<evidence type="ECO:0000313" key="3">
    <source>
        <dbReference type="Proteomes" id="UP000261284"/>
    </source>
</evidence>
<protein>
    <recommendedName>
        <fullName evidence="4">Tetratricopeptide repeat protein</fullName>
    </recommendedName>
</protein>
<dbReference type="EMBL" id="QTJU01000003">
    <property type="protein sequence ID" value="RFM28096.1"/>
    <property type="molecule type" value="Genomic_DNA"/>
</dbReference>
<feature type="chain" id="PRO_5017602820" description="Tetratricopeptide repeat protein" evidence="1">
    <location>
        <begin position="20"/>
        <end position="431"/>
    </location>
</feature>
<comment type="caution">
    <text evidence="2">The sequence shown here is derived from an EMBL/GenBank/DDBJ whole genome shotgun (WGS) entry which is preliminary data.</text>
</comment>
<accession>A0A3E1NJI0</accession>
<dbReference type="OrthoDB" id="629230at2"/>
<reference evidence="2 3" key="1">
    <citation type="submission" date="2018-08" db="EMBL/GenBank/DDBJ databases">
        <title>Chitinophagaceae sp. K23C18032701, a novel bacterium isolated from forest soil.</title>
        <authorList>
            <person name="Wang C."/>
        </authorList>
    </citation>
    <scope>NUCLEOTIDE SEQUENCE [LARGE SCALE GENOMIC DNA]</scope>
    <source>
        <strain evidence="2 3">K23C18032701</strain>
    </source>
</reference>
<evidence type="ECO:0000313" key="2">
    <source>
        <dbReference type="EMBL" id="RFM28096.1"/>
    </source>
</evidence>
<evidence type="ECO:0008006" key="4">
    <source>
        <dbReference type="Google" id="ProtNLM"/>
    </source>
</evidence>
<keyword evidence="3" id="KW-1185">Reference proteome</keyword>
<dbReference type="AlphaFoldDB" id="A0A3E1NJI0"/>
<dbReference type="Proteomes" id="UP000261284">
    <property type="component" value="Unassembled WGS sequence"/>
</dbReference>
<organism evidence="2 3">
    <name type="scientific">Deminuibacter soli</name>
    <dbReference type="NCBI Taxonomy" id="2291815"/>
    <lineage>
        <taxon>Bacteria</taxon>
        <taxon>Pseudomonadati</taxon>
        <taxon>Bacteroidota</taxon>
        <taxon>Chitinophagia</taxon>
        <taxon>Chitinophagales</taxon>
        <taxon>Chitinophagaceae</taxon>
        <taxon>Deminuibacter</taxon>
    </lineage>
</organism>
<gene>
    <name evidence="2" type="ORF">DXN05_11225</name>
</gene>
<sequence length="431" mass="48933">MKKLLIATAFVAIGSTAMAQKLDNVNKYALLNKWEDAKKELDKVMADPKAATNPEAQLLAARVDAELGADSSLKAKYPTALDDAYAALLKYRALDKDTSYKNLKENGLRAVSIIYANNFNNGRKYFNESKWDDAFHEFRVAEDLGDLISKHNFGTTKQNIDTFTVIYAGYAAQNAKKTDSAVYYYKKFADEKIGGKDFVDIYRYLLNNYLDTKNEAEFKKYLAIAKQLYPDQTEKLWSAYEMEFNTKNSSLDDMIKQYKGATGLTAQQYATYGEYFANVPKEELSKLDSTKQIEIKNLGSEAFEKAFNADNNNGVFAFNAGVLLYSQFNVLEDKFYSLRGESAALKAQRADVEKQQIAMADKSIDLMEKAYNILKAKSPREKVETSCLSKSVDFLANLYMWKRDKARGKNPAEYDKNDAKYKQFDAEHGKY</sequence>
<keyword evidence="1" id="KW-0732">Signal</keyword>
<evidence type="ECO:0000256" key="1">
    <source>
        <dbReference type="SAM" id="SignalP"/>
    </source>
</evidence>